<evidence type="ECO:0000256" key="9">
    <source>
        <dbReference type="RuleBase" id="RU004480"/>
    </source>
</evidence>
<feature type="cross-link" description="5-imidazolinone (Ala-Gly)" evidence="6">
    <location>
        <begin position="142"/>
        <end position="144"/>
    </location>
</feature>
<sequence length="508" mass="52771">MTETLIPGATPLAQLETLWREERAARLDPSARDGIDRAAALVERAAQGDAAVYGVNTGFGKLASVKIAGKDTAQLQRNLILSHCCGVGEALDAATTRLMMALKLLSLGRGASGVRWEICALIEDMLAAGVVPVIPAQGSVGASGDLAPLAHMAAVMIGEGEAVYEGETLLGGVALQRAGLMPVVLGPKEGLALINGTQFSTACALGGLFETMTLVRGAVVTSALSTDAIMGSTAPLHPMIHELRGHQGQIDVAAAMAGLMEGSVIRESHREGDARVQDPYCIRCQPQVTGAALDLIRWAARTLEAEANAVTDNPLVLVGDGAILSGGNFHAEPVGFAADTLAMALSEVGAIAQRRVALMVDPTLSFDLPPFLTPDPGLNSGLMIAEVTTAALMSENKHLAHPCTIDSTPTSANQEDHVSMAAHAAYRLRRMTRNLSVILGVEAICAAQGIEARAPLETSAPLRGAVERLRDVVPSLGADRYMAPELEAAAALLREGALVRAAGLELPL</sequence>
<dbReference type="GO" id="GO:0005737">
    <property type="term" value="C:cytoplasm"/>
    <property type="evidence" value="ECO:0007669"/>
    <property type="project" value="UniProtKB-SubCell"/>
</dbReference>
<dbReference type="Pfam" id="PF00221">
    <property type="entry name" value="Lyase_aromatic"/>
    <property type="match status" value="1"/>
</dbReference>
<keyword evidence="6" id="KW-0963">Cytoplasm</keyword>
<dbReference type="AlphaFoldDB" id="A0A1H7ZY37"/>
<comment type="PTM">
    <text evidence="6">Contains an active site 4-methylidene-imidazol-5-one (MIO), which is formed autocatalytically by cyclization and dehydration of residues Ala-Ser-Gly.</text>
</comment>
<dbReference type="NCBIfam" id="TIGR01225">
    <property type="entry name" value="hutH"/>
    <property type="match status" value="1"/>
</dbReference>
<protein>
    <recommendedName>
        <fullName evidence="2 6">Histidine ammonia-lyase</fullName>
        <shortName evidence="6">Histidase</shortName>
        <ecNumber evidence="2 6">4.3.1.3</ecNumber>
    </recommendedName>
</protein>
<evidence type="ECO:0000256" key="3">
    <source>
        <dbReference type="ARBA" id="ARBA00022808"/>
    </source>
</evidence>
<dbReference type="Gene3D" id="1.20.200.10">
    <property type="entry name" value="Fumarase/aspartase (Central domain)"/>
    <property type="match status" value="1"/>
</dbReference>
<evidence type="ECO:0000256" key="7">
    <source>
        <dbReference type="RuleBase" id="RU003954"/>
    </source>
</evidence>
<gene>
    <name evidence="6" type="primary">hutH</name>
    <name evidence="10" type="ORF">SAMN04488077_106134</name>
</gene>
<dbReference type="InterPro" id="IPR024083">
    <property type="entry name" value="Fumarase/histidase_N"/>
</dbReference>
<evidence type="ECO:0000256" key="2">
    <source>
        <dbReference type="ARBA" id="ARBA00012994"/>
    </source>
</evidence>
<dbReference type="GO" id="GO:0019556">
    <property type="term" value="P:L-histidine catabolic process to glutamate and formamide"/>
    <property type="evidence" value="ECO:0007669"/>
    <property type="project" value="UniProtKB-UniPathway"/>
</dbReference>
<keyword evidence="4 6" id="KW-0456">Lyase</keyword>
<dbReference type="GO" id="GO:0004397">
    <property type="term" value="F:histidine ammonia-lyase activity"/>
    <property type="evidence" value="ECO:0007669"/>
    <property type="project" value="UniProtKB-UniRule"/>
</dbReference>
<proteinExistence type="inferred from homology"/>
<dbReference type="GO" id="GO:0019557">
    <property type="term" value="P:L-histidine catabolic process to glutamate and formate"/>
    <property type="evidence" value="ECO:0007669"/>
    <property type="project" value="UniProtKB-UniPathway"/>
</dbReference>
<dbReference type="InterPro" id="IPR005921">
    <property type="entry name" value="HutH"/>
</dbReference>
<comment type="subcellular location">
    <subcellularLocation>
        <location evidence="6 9">Cytoplasm</location>
    </subcellularLocation>
</comment>
<keyword evidence="3 6" id="KW-0369">Histidine metabolism</keyword>
<dbReference type="UniPathway" id="UPA00379">
    <property type="reaction ID" value="UER00549"/>
</dbReference>
<evidence type="ECO:0000313" key="10">
    <source>
        <dbReference type="EMBL" id="SEM62508.1"/>
    </source>
</evidence>
<dbReference type="PROSITE" id="PS00488">
    <property type="entry name" value="PAL_HISTIDASE"/>
    <property type="match status" value="1"/>
</dbReference>
<dbReference type="NCBIfam" id="NF006871">
    <property type="entry name" value="PRK09367.1"/>
    <property type="match status" value="1"/>
</dbReference>
<dbReference type="SUPFAM" id="SSF48557">
    <property type="entry name" value="L-aspartase-like"/>
    <property type="match status" value="1"/>
</dbReference>
<dbReference type="Proteomes" id="UP000182160">
    <property type="component" value="Unassembled WGS sequence"/>
</dbReference>
<organism evidence="10 11">
    <name type="scientific">Roseovarius tolerans</name>
    <dbReference type="NCBI Taxonomy" id="74031"/>
    <lineage>
        <taxon>Bacteria</taxon>
        <taxon>Pseudomonadati</taxon>
        <taxon>Pseudomonadota</taxon>
        <taxon>Alphaproteobacteria</taxon>
        <taxon>Rhodobacterales</taxon>
        <taxon>Roseobacteraceae</taxon>
        <taxon>Roseovarius</taxon>
    </lineage>
</organism>
<dbReference type="FunFam" id="1.20.200.10:FF:000003">
    <property type="entry name" value="Histidine ammonia-lyase"/>
    <property type="match status" value="1"/>
</dbReference>
<comment type="similarity">
    <text evidence="6 7">Belongs to the PAL/histidase family.</text>
</comment>
<dbReference type="CDD" id="cd00332">
    <property type="entry name" value="PAL-HAL"/>
    <property type="match status" value="1"/>
</dbReference>
<comment type="pathway">
    <text evidence="1 6 8">Amino-acid degradation; L-histidine degradation into L-glutamate; N-formimidoyl-L-glutamate from L-histidine: step 1/3.</text>
</comment>
<evidence type="ECO:0000256" key="5">
    <source>
        <dbReference type="ARBA" id="ARBA00049269"/>
    </source>
</evidence>
<evidence type="ECO:0000256" key="8">
    <source>
        <dbReference type="RuleBase" id="RU004479"/>
    </source>
</evidence>
<dbReference type="PANTHER" id="PTHR10362">
    <property type="entry name" value="HISTIDINE AMMONIA-LYASE"/>
    <property type="match status" value="1"/>
</dbReference>
<evidence type="ECO:0000256" key="4">
    <source>
        <dbReference type="ARBA" id="ARBA00023239"/>
    </source>
</evidence>
<dbReference type="InterPro" id="IPR001106">
    <property type="entry name" value="Aromatic_Lyase"/>
</dbReference>
<dbReference type="InterPro" id="IPR008948">
    <property type="entry name" value="L-Aspartase-like"/>
</dbReference>
<comment type="catalytic activity">
    <reaction evidence="5 6 8">
        <text>L-histidine = trans-urocanate + NH4(+)</text>
        <dbReference type="Rhea" id="RHEA:21232"/>
        <dbReference type="ChEBI" id="CHEBI:17771"/>
        <dbReference type="ChEBI" id="CHEBI:28938"/>
        <dbReference type="ChEBI" id="CHEBI:57595"/>
        <dbReference type="EC" id="4.3.1.3"/>
    </reaction>
</comment>
<dbReference type="Gene3D" id="1.10.275.10">
    <property type="entry name" value="Fumarase/aspartase (N-terminal domain)"/>
    <property type="match status" value="1"/>
</dbReference>
<evidence type="ECO:0000256" key="1">
    <source>
        <dbReference type="ARBA" id="ARBA00005113"/>
    </source>
</evidence>
<dbReference type="InterPro" id="IPR022313">
    <property type="entry name" value="Phe/His_NH3-lyase_AS"/>
</dbReference>
<accession>A0A1H7ZY37</accession>
<dbReference type="EMBL" id="FOBO01000006">
    <property type="protein sequence ID" value="SEM62508.1"/>
    <property type="molecule type" value="Genomic_DNA"/>
</dbReference>
<dbReference type="FunFam" id="1.10.275.10:FF:000005">
    <property type="entry name" value="Histidine ammonia-lyase"/>
    <property type="match status" value="1"/>
</dbReference>
<dbReference type="RefSeq" id="WP_074785721.1">
    <property type="nucleotide sequence ID" value="NZ_FOBO01000006.1"/>
</dbReference>
<dbReference type="HAMAP" id="MF_00229">
    <property type="entry name" value="His_ammonia_lyase"/>
    <property type="match status" value="1"/>
</dbReference>
<name>A0A1H7ZY37_9RHOB</name>
<dbReference type="EC" id="4.3.1.3" evidence="2 6"/>
<evidence type="ECO:0000256" key="6">
    <source>
        <dbReference type="HAMAP-Rule" id="MF_00229"/>
    </source>
</evidence>
<reference evidence="10 11" key="1">
    <citation type="submission" date="2016-10" db="EMBL/GenBank/DDBJ databases">
        <authorList>
            <person name="de Groot N.N."/>
        </authorList>
    </citation>
    <scope>NUCLEOTIDE SEQUENCE [LARGE SCALE GENOMIC DNA]</scope>
    <source>
        <strain evidence="10 11">DSM 11457</strain>
    </source>
</reference>
<evidence type="ECO:0000313" key="11">
    <source>
        <dbReference type="Proteomes" id="UP000182160"/>
    </source>
</evidence>
<feature type="modified residue" description="2,3-didehydroalanine (Ser)" evidence="6">
    <location>
        <position position="143"/>
    </location>
</feature>